<dbReference type="GO" id="GO:0000155">
    <property type="term" value="F:phosphorelay sensor kinase activity"/>
    <property type="evidence" value="ECO:0007669"/>
    <property type="project" value="InterPro"/>
</dbReference>
<dbReference type="Gene3D" id="3.30.565.10">
    <property type="entry name" value="Histidine kinase-like ATPase, C-terminal domain"/>
    <property type="match status" value="1"/>
</dbReference>
<keyword evidence="7" id="KW-0547">Nucleotide-binding</keyword>
<dbReference type="CDD" id="cd00082">
    <property type="entry name" value="HisKA"/>
    <property type="match status" value="1"/>
</dbReference>
<keyword evidence="10 14" id="KW-1133">Transmembrane helix</keyword>
<evidence type="ECO:0000256" key="12">
    <source>
        <dbReference type="ARBA" id="ARBA00023136"/>
    </source>
</evidence>
<proteinExistence type="predicted"/>
<evidence type="ECO:0000256" key="8">
    <source>
        <dbReference type="ARBA" id="ARBA00022777"/>
    </source>
</evidence>
<accession>A0A372EFH5</accession>
<evidence type="ECO:0000313" key="16">
    <source>
        <dbReference type="EMBL" id="RFP77127.1"/>
    </source>
</evidence>
<feature type="compositionally biased region" description="Low complexity" evidence="13">
    <location>
        <begin position="62"/>
        <end position="72"/>
    </location>
</feature>
<gene>
    <name evidence="16" type="ORF">DY262_17325</name>
</gene>
<keyword evidence="6 14" id="KW-0812">Transmembrane</keyword>
<keyword evidence="17" id="KW-1185">Reference proteome</keyword>
<comment type="caution">
    <text evidence="16">The sequence shown here is derived from an EMBL/GenBank/DDBJ whole genome shotgun (WGS) entry which is preliminary data.</text>
</comment>
<dbReference type="PANTHER" id="PTHR45436">
    <property type="entry name" value="SENSOR HISTIDINE KINASE YKOH"/>
    <property type="match status" value="1"/>
</dbReference>
<evidence type="ECO:0000256" key="10">
    <source>
        <dbReference type="ARBA" id="ARBA00022989"/>
    </source>
</evidence>
<evidence type="ECO:0000256" key="1">
    <source>
        <dbReference type="ARBA" id="ARBA00000085"/>
    </source>
</evidence>
<dbReference type="SMART" id="SM00387">
    <property type="entry name" value="HATPase_c"/>
    <property type="match status" value="1"/>
</dbReference>
<sequence>MRSLRQRLLLWQIGALVAAAALEGLITYQLAWDGFNRSRDSVLQSIAYSVVRHGLRPPPGAASPSPTTAPDTPVGPAQDLGHFTTQIWTAQGRLVYSSVVGGGPPLQAPGLNVANWNGEDWRVYTLAERDQIVQVAVTNADRLARFGELLPGLLAPLGVLVLVMWLLMQAAVNKALAPLKAWGRDLRRREGGELHAVGTAALPEELVPLGEALNQLLARVEALLGSQRALLADAAHELNTPLAAVKLQAQLARRSGEATRTAALDELDRGIERATHLVAQLLQMARLEPGVREREPRPLRLDTLAAGVVAAFSARADQRGIDLGLAPSDAAWVAGDEEDLRVLLNNLVDNALRHAPRGGRVDVQARTEGGRVRLTVDDNGPGIPEADRERATRRFVRLDGSTAPGSGLGLSIVARVVAQHGGALTLAEREGGGLSVRVELPAAPESR</sequence>
<dbReference type="InterPro" id="IPR050428">
    <property type="entry name" value="TCS_sensor_his_kinase"/>
</dbReference>
<dbReference type="EMBL" id="QVLS01000012">
    <property type="protein sequence ID" value="RFP77127.1"/>
    <property type="molecule type" value="Genomic_DNA"/>
</dbReference>
<feature type="domain" description="Histidine kinase" evidence="15">
    <location>
        <begin position="233"/>
        <end position="444"/>
    </location>
</feature>
<dbReference type="RefSeq" id="WP_116960358.1">
    <property type="nucleotide sequence ID" value="NZ_QVLS01000012.1"/>
</dbReference>
<protein>
    <recommendedName>
        <fullName evidence="3">histidine kinase</fullName>
        <ecNumber evidence="3">2.7.13.3</ecNumber>
    </recommendedName>
</protein>
<dbReference type="InterPro" id="IPR003594">
    <property type="entry name" value="HATPase_dom"/>
</dbReference>
<dbReference type="EC" id="2.7.13.3" evidence="3"/>
<dbReference type="CDD" id="cd00075">
    <property type="entry name" value="HATPase"/>
    <property type="match status" value="1"/>
</dbReference>
<keyword evidence="9" id="KW-0067">ATP-binding</keyword>
<dbReference type="SMART" id="SM00388">
    <property type="entry name" value="HisKA"/>
    <property type="match status" value="1"/>
</dbReference>
<dbReference type="Pfam" id="PF02518">
    <property type="entry name" value="HATPase_c"/>
    <property type="match status" value="1"/>
</dbReference>
<keyword evidence="5" id="KW-0808">Transferase</keyword>
<dbReference type="Proteomes" id="UP000261931">
    <property type="component" value="Unassembled WGS sequence"/>
</dbReference>
<evidence type="ECO:0000256" key="13">
    <source>
        <dbReference type="SAM" id="MobiDB-lite"/>
    </source>
</evidence>
<reference evidence="16 17" key="1">
    <citation type="submission" date="2018-08" db="EMBL/GenBank/DDBJ databases">
        <title>Hydrogenophaga sp. LA-38 isolated from sludge.</title>
        <authorList>
            <person name="Im W.-T."/>
        </authorList>
    </citation>
    <scope>NUCLEOTIDE SEQUENCE [LARGE SCALE GENOMIC DNA]</scope>
    <source>
        <strain evidence="16 17">LA-38</strain>
    </source>
</reference>
<evidence type="ECO:0000256" key="11">
    <source>
        <dbReference type="ARBA" id="ARBA00023012"/>
    </source>
</evidence>
<dbReference type="AlphaFoldDB" id="A0A372EFH5"/>
<dbReference type="SUPFAM" id="SSF55874">
    <property type="entry name" value="ATPase domain of HSP90 chaperone/DNA topoisomerase II/histidine kinase"/>
    <property type="match status" value="1"/>
</dbReference>
<comment type="subcellular location">
    <subcellularLocation>
        <location evidence="2">Membrane</location>
        <topology evidence="2">Multi-pass membrane protein</topology>
    </subcellularLocation>
</comment>
<evidence type="ECO:0000259" key="15">
    <source>
        <dbReference type="PROSITE" id="PS50109"/>
    </source>
</evidence>
<dbReference type="PANTHER" id="PTHR45436:SF14">
    <property type="entry name" value="SENSOR PROTEIN QSEC"/>
    <property type="match status" value="1"/>
</dbReference>
<feature type="region of interest" description="Disordered" evidence="13">
    <location>
        <begin position="57"/>
        <end position="76"/>
    </location>
</feature>
<keyword evidence="11" id="KW-0902">Two-component regulatory system</keyword>
<feature type="transmembrane region" description="Helical" evidence="14">
    <location>
        <begin position="149"/>
        <end position="168"/>
    </location>
</feature>
<dbReference type="InterPro" id="IPR005467">
    <property type="entry name" value="His_kinase_dom"/>
</dbReference>
<evidence type="ECO:0000256" key="6">
    <source>
        <dbReference type="ARBA" id="ARBA00022692"/>
    </source>
</evidence>
<organism evidence="16 17">
    <name type="scientific">Hydrogenophaga borbori</name>
    <dbReference type="NCBI Taxonomy" id="2294117"/>
    <lineage>
        <taxon>Bacteria</taxon>
        <taxon>Pseudomonadati</taxon>
        <taxon>Pseudomonadota</taxon>
        <taxon>Betaproteobacteria</taxon>
        <taxon>Burkholderiales</taxon>
        <taxon>Comamonadaceae</taxon>
        <taxon>Hydrogenophaga</taxon>
    </lineage>
</organism>
<evidence type="ECO:0000256" key="4">
    <source>
        <dbReference type="ARBA" id="ARBA00022553"/>
    </source>
</evidence>
<dbReference type="InterPro" id="IPR036890">
    <property type="entry name" value="HATPase_C_sf"/>
</dbReference>
<dbReference type="InterPro" id="IPR003661">
    <property type="entry name" value="HisK_dim/P_dom"/>
</dbReference>
<evidence type="ECO:0000256" key="14">
    <source>
        <dbReference type="SAM" id="Phobius"/>
    </source>
</evidence>
<dbReference type="GO" id="GO:0005886">
    <property type="term" value="C:plasma membrane"/>
    <property type="evidence" value="ECO:0007669"/>
    <property type="project" value="TreeGrafter"/>
</dbReference>
<keyword evidence="8 16" id="KW-0418">Kinase</keyword>
<name>A0A372EFH5_9BURK</name>
<keyword evidence="12 14" id="KW-0472">Membrane</keyword>
<evidence type="ECO:0000256" key="5">
    <source>
        <dbReference type="ARBA" id="ARBA00022679"/>
    </source>
</evidence>
<dbReference type="Gene3D" id="1.10.287.130">
    <property type="match status" value="1"/>
</dbReference>
<dbReference type="GO" id="GO:0005524">
    <property type="term" value="F:ATP binding"/>
    <property type="evidence" value="ECO:0007669"/>
    <property type="project" value="UniProtKB-KW"/>
</dbReference>
<keyword evidence="4" id="KW-0597">Phosphoprotein</keyword>
<dbReference type="InterPro" id="IPR036097">
    <property type="entry name" value="HisK_dim/P_sf"/>
</dbReference>
<evidence type="ECO:0000313" key="17">
    <source>
        <dbReference type="Proteomes" id="UP000261931"/>
    </source>
</evidence>
<evidence type="ECO:0000256" key="9">
    <source>
        <dbReference type="ARBA" id="ARBA00022840"/>
    </source>
</evidence>
<evidence type="ECO:0000256" key="3">
    <source>
        <dbReference type="ARBA" id="ARBA00012438"/>
    </source>
</evidence>
<evidence type="ECO:0000256" key="2">
    <source>
        <dbReference type="ARBA" id="ARBA00004141"/>
    </source>
</evidence>
<dbReference type="InterPro" id="IPR004358">
    <property type="entry name" value="Sig_transdc_His_kin-like_C"/>
</dbReference>
<evidence type="ECO:0000256" key="7">
    <source>
        <dbReference type="ARBA" id="ARBA00022741"/>
    </source>
</evidence>
<comment type="catalytic activity">
    <reaction evidence="1">
        <text>ATP + protein L-histidine = ADP + protein N-phospho-L-histidine.</text>
        <dbReference type="EC" id="2.7.13.3"/>
    </reaction>
</comment>
<dbReference type="PRINTS" id="PR00344">
    <property type="entry name" value="BCTRLSENSOR"/>
</dbReference>
<dbReference type="Pfam" id="PF00512">
    <property type="entry name" value="HisKA"/>
    <property type="match status" value="1"/>
</dbReference>
<dbReference type="SUPFAM" id="SSF47384">
    <property type="entry name" value="Homodimeric domain of signal transducing histidine kinase"/>
    <property type="match status" value="1"/>
</dbReference>
<dbReference type="PROSITE" id="PS50109">
    <property type="entry name" value="HIS_KIN"/>
    <property type="match status" value="1"/>
</dbReference>